<dbReference type="InterPro" id="IPR018310">
    <property type="entry name" value="Put_endonuclease_Z1-dom"/>
</dbReference>
<evidence type="ECO:0000313" key="2">
    <source>
        <dbReference type="EMBL" id="WZE70430.1"/>
    </source>
</evidence>
<dbReference type="Pfam" id="PF10593">
    <property type="entry name" value="Z1"/>
    <property type="match status" value="1"/>
</dbReference>
<accession>A0AAU6RL60</accession>
<evidence type="ECO:0000259" key="1">
    <source>
        <dbReference type="Pfam" id="PF10593"/>
    </source>
</evidence>
<reference evidence="2 3" key="1">
    <citation type="submission" date="2023-04" db="EMBL/GenBank/DDBJ databases">
        <title>Macrococci isolated from food, foodproducing animals, and human clinical materials.</title>
        <authorList>
            <person name="Maslanova I."/>
            <person name="Svec P."/>
            <person name="Sedlacek I."/>
            <person name="Novakova D."/>
            <person name="Keller J.E."/>
            <person name="Schwendener S."/>
            <person name="Finstrlova A."/>
            <person name="Botka T."/>
            <person name="Kovarovic V."/>
            <person name="Petras P."/>
            <person name="Perreten V."/>
            <person name="Pantucek R."/>
        </authorList>
    </citation>
    <scope>NUCLEOTIDE SEQUENCE [LARGE SCALE GENOMIC DNA]</scope>
    <source>
        <strain evidence="2 3">CCM 8659</strain>
    </source>
</reference>
<evidence type="ECO:0000313" key="3">
    <source>
        <dbReference type="Proteomes" id="UP001465447"/>
    </source>
</evidence>
<dbReference type="EMBL" id="CP124591">
    <property type="protein sequence ID" value="WZE70430.1"/>
    <property type="molecule type" value="Genomic_DNA"/>
</dbReference>
<name>A0AAU6RL60_9STAP</name>
<sequence length="917" mass="105643">MKFDDIKYARLKTFIEDLYLNEDYSWAQIKDYIYEEEDESPEESLKQIKRFCGLRNEKFTIDNWYEIIDEISERYAEHEVVKLGSNVKNNAIISTETFSCWQQYKEKLKKKNLSEKSIYNIQNSSFEILKNLSMTTEETGPVKGLVVGNVQSGKTANMAGLIAMAADNGFNFFIVLSGVIENLRKQTTDRLFNDLQTAGNSKFKWNVINNPNVRDGIVNHDISKFDLGPDKYDRYMTVTLKNKTRLEKLIKWIKQDKNKAKQLKILIIDDEADQASVNTNKIEDENPTTINKLIKDLVNDDAFGGMNYISYTATPYANVLNEVDNKSLYPKDFIILLEESEDYIGPKQIFGAEEPEMNPPVEIVRRISPADIGIIKQIHDGESFELPDSLKDALNWFLLCVAAMRSRKYKKPISMLIHTSFRVVHHEILSKFIENYLIDIRNNFKSYEKILKHQYETEKNEFNRDTFLQGMPLYSSQVSVPEYPKWSTVLSHLEFLILEQTDNDFINHVQIDESGLPKFTKGIHLAIDNSSSTSDGKNVRLIYPTKEESVAPAFIVIGGNTLSRGLTIEGLVSTFFLRTTKQADTLMQMGRWFGYRKKYEVFPRVWLEDVAIERFQFLSQMNEELKDVISEYATKGFSPSAIAPKIKNSPDYNLIKITSNNKMQSATTVEFDFKGYSAQTIYFENDLEKLLSNLSLTSNFLNSLEMPEIKDKNRLIWRNVNNQAVVDYLNRFNVYKDDIKMSSIPSLIEWLEKNETVFEGWNVILSSIGDIKNEPLDENWNIHGMSPKSVVRTKYEKRSTEKIANIGVLRAPKDLLIDVEDLSAEELKSIESKKINIIREANGLGETPQLIIYKIDKGQTEYKGSNGNRVNLNFPEDIIGINISIPGRTRNKNTAKTIQANLKVEEFDDEEFFDDED</sequence>
<feature type="domain" description="Putative endonuclease Z1" evidence="1">
    <location>
        <begin position="389"/>
        <end position="650"/>
    </location>
</feature>
<dbReference type="KEGG" id="mpsh:QA539_07820"/>
<organism evidence="2 3">
    <name type="scientific">Macrococcus psychrotolerans</name>
    <dbReference type="NCBI Taxonomy" id="3039389"/>
    <lineage>
        <taxon>Bacteria</taxon>
        <taxon>Bacillati</taxon>
        <taxon>Bacillota</taxon>
        <taxon>Bacilli</taxon>
        <taxon>Bacillales</taxon>
        <taxon>Staphylococcaceae</taxon>
        <taxon>Macrococcus</taxon>
    </lineage>
</organism>
<protein>
    <submittedName>
        <fullName evidence="2">Z1 domain-containing protein</fullName>
    </submittedName>
</protein>
<gene>
    <name evidence="2" type="ORF">QA539_07820</name>
</gene>
<keyword evidence="3" id="KW-1185">Reference proteome</keyword>
<dbReference type="Proteomes" id="UP001465447">
    <property type="component" value="Chromosome"/>
</dbReference>
<proteinExistence type="predicted"/>
<dbReference type="AlphaFoldDB" id="A0AAU6RL60"/>
<dbReference type="RefSeq" id="WP_419895051.1">
    <property type="nucleotide sequence ID" value="NZ_CP124591.1"/>
</dbReference>